<evidence type="ECO:0000313" key="3">
    <source>
        <dbReference type="Proteomes" id="UP000005666"/>
    </source>
</evidence>
<evidence type="ECO:0000256" key="1">
    <source>
        <dbReference type="SAM" id="MobiDB-lite"/>
    </source>
</evidence>
<proteinExistence type="predicted"/>
<dbReference type="PANTHER" id="PTHR15615">
    <property type="match status" value="1"/>
</dbReference>
<dbReference type="InterPro" id="IPR013922">
    <property type="entry name" value="Cyclin_PHO80-like"/>
</dbReference>
<dbReference type="EMBL" id="HE612858">
    <property type="protein sequence ID" value="CCE62265.1"/>
    <property type="molecule type" value="Genomic_DNA"/>
</dbReference>
<feature type="compositionally biased region" description="Polar residues" evidence="1">
    <location>
        <begin position="66"/>
        <end position="86"/>
    </location>
</feature>
<feature type="region of interest" description="Disordered" evidence="1">
    <location>
        <begin position="1"/>
        <end position="31"/>
    </location>
</feature>
<dbReference type="OrthoDB" id="1060854at2759"/>
<evidence type="ECO:0000313" key="2">
    <source>
        <dbReference type="EMBL" id="CCE62265.1"/>
    </source>
</evidence>
<dbReference type="HOGENOM" id="CLU_718007_0_0_1"/>
<dbReference type="AlphaFoldDB" id="G8BR89"/>
<dbReference type="Gene3D" id="1.10.472.10">
    <property type="entry name" value="Cyclin-like"/>
    <property type="match status" value="1"/>
</dbReference>
<dbReference type="GeneID" id="11535312"/>
<accession>G8BR89</accession>
<dbReference type="GO" id="GO:0016538">
    <property type="term" value="F:cyclin-dependent protein serine/threonine kinase regulator activity"/>
    <property type="evidence" value="ECO:0007669"/>
    <property type="project" value="TreeGrafter"/>
</dbReference>
<dbReference type="GO" id="GO:0019901">
    <property type="term" value="F:protein kinase binding"/>
    <property type="evidence" value="ECO:0007669"/>
    <property type="project" value="InterPro"/>
</dbReference>
<sequence>MVHNEMESSIRSPANDHMVTNPIKIPKSPNVNNINESGVDVYENSEGSYNNAVASGIRFNTCDVPTDNSVNSSPNEEYYNNVQVPDSTEVPEGSIKELGPISNSNDKETHPQLSDTQYIDNDNVNKQTTATNNGPPEKNTQDKKVVALADFAATPENIAEFQTDKLLDMLSTLLDKIVLSNDRLHINTMDNTIDEHIDSTIIKPVSCFRGKHVPQISLEQYFQRIQKYCPITNDVFLSLLVYFDRISKKCNNINLEKENVISNDADESQNNVKQMKDENNSSIVKPQVFVMDSFNIHRLIITAVTVSTKFFSDLFYSNSRYARVGGISLQELNHLELQFLILCDFQLMISVEELQRYAGLLTKFWCNNNTGNDNNNGNETNNDRK</sequence>
<dbReference type="CDD" id="cd20558">
    <property type="entry name" value="CYCLIN_ScPCL7-like"/>
    <property type="match status" value="1"/>
</dbReference>
<dbReference type="GO" id="GO:0000307">
    <property type="term" value="C:cyclin-dependent protein kinase holoenzyme complex"/>
    <property type="evidence" value="ECO:0007669"/>
    <property type="project" value="TreeGrafter"/>
</dbReference>
<protein>
    <recommendedName>
        <fullName evidence="4">Cyclin</fullName>
    </recommendedName>
</protein>
<feature type="region of interest" description="Disordered" evidence="1">
    <location>
        <begin position="66"/>
        <end position="142"/>
    </location>
</feature>
<feature type="compositionally biased region" description="Polar residues" evidence="1">
    <location>
        <begin position="111"/>
        <end position="134"/>
    </location>
</feature>
<dbReference type="Pfam" id="PF08613">
    <property type="entry name" value="Cyclin"/>
    <property type="match status" value="2"/>
</dbReference>
<dbReference type="PANTHER" id="PTHR15615:SF94">
    <property type="entry name" value="PHO85 CYCLIN-6-RELATED"/>
    <property type="match status" value="1"/>
</dbReference>
<dbReference type="STRING" id="1071381.G8BR89"/>
<keyword evidence="3" id="KW-1185">Reference proteome</keyword>
<name>G8BR89_TETPH</name>
<dbReference type="Proteomes" id="UP000005666">
    <property type="component" value="Chromosome 3"/>
</dbReference>
<dbReference type="eggNOG" id="KOG1674">
    <property type="taxonomic scope" value="Eukaryota"/>
</dbReference>
<gene>
    <name evidence="2" type="primary">TPHA0C01090</name>
    <name evidence="2" type="ordered locus">TPHA_0C01090</name>
</gene>
<evidence type="ECO:0008006" key="4">
    <source>
        <dbReference type="Google" id="ProtNLM"/>
    </source>
</evidence>
<organism evidence="2 3">
    <name type="scientific">Tetrapisispora phaffii (strain ATCC 24235 / CBS 4417 / NBRC 1672 / NRRL Y-8282 / UCD 70-5)</name>
    <name type="common">Yeast</name>
    <name type="synonym">Fabospora phaffii</name>
    <dbReference type="NCBI Taxonomy" id="1071381"/>
    <lineage>
        <taxon>Eukaryota</taxon>
        <taxon>Fungi</taxon>
        <taxon>Dikarya</taxon>
        <taxon>Ascomycota</taxon>
        <taxon>Saccharomycotina</taxon>
        <taxon>Saccharomycetes</taxon>
        <taxon>Saccharomycetales</taxon>
        <taxon>Saccharomycetaceae</taxon>
        <taxon>Tetrapisispora</taxon>
    </lineage>
</organism>
<dbReference type="KEGG" id="tpf:TPHA_0C01090"/>
<dbReference type="GO" id="GO:0005634">
    <property type="term" value="C:nucleus"/>
    <property type="evidence" value="ECO:0007669"/>
    <property type="project" value="TreeGrafter"/>
</dbReference>
<dbReference type="RefSeq" id="XP_003684699.1">
    <property type="nucleotide sequence ID" value="XM_003684651.1"/>
</dbReference>
<reference evidence="2 3" key="1">
    <citation type="journal article" date="2011" name="Proc. Natl. Acad. Sci. U.S.A.">
        <title>Evolutionary erosion of yeast sex chromosomes by mating-type switching accidents.</title>
        <authorList>
            <person name="Gordon J.L."/>
            <person name="Armisen D."/>
            <person name="Proux-Wera E."/>
            <person name="Oheigeartaigh S.S."/>
            <person name="Byrne K.P."/>
            <person name="Wolfe K.H."/>
        </authorList>
    </citation>
    <scope>NUCLEOTIDE SEQUENCE [LARGE SCALE GENOMIC DNA]</scope>
    <source>
        <strain evidence="3">ATCC 24235 / CBS 4417 / NBRC 1672 / NRRL Y-8282 / UCD 70-5</strain>
    </source>
</reference>